<evidence type="ECO:0000313" key="2">
    <source>
        <dbReference type="Proteomes" id="UP000887458"/>
    </source>
</evidence>
<dbReference type="Proteomes" id="UP000887458">
    <property type="component" value="Unassembled WGS sequence"/>
</dbReference>
<gene>
    <name evidence="1" type="ORF">DERP_010172</name>
</gene>
<name>A0ABQ8J7D5_DERPT</name>
<comment type="caution">
    <text evidence="1">The sequence shown here is derived from an EMBL/GenBank/DDBJ whole genome shotgun (WGS) entry which is preliminary data.</text>
</comment>
<evidence type="ECO:0000313" key="1">
    <source>
        <dbReference type="EMBL" id="KAH9418305.1"/>
    </source>
</evidence>
<organism evidence="1 2">
    <name type="scientific">Dermatophagoides pteronyssinus</name>
    <name type="common">European house dust mite</name>
    <dbReference type="NCBI Taxonomy" id="6956"/>
    <lineage>
        <taxon>Eukaryota</taxon>
        <taxon>Metazoa</taxon>
        <taxon>Ecdysozoa</taxon>
        <taxon>Arthropoda</taxon>
        <taxon>Chelicerata</taxon>
        <taxon>Arachnida</taxon>
        <taxon>Acari</taxon>
        <taxon>Acariformes</taxon>
        <taxon>Sarcoptiformes</taxon>
        <taxon>Astigmata</taxon>
        <taxon>Psoroptidia</taxon>
        <taxon>Analgoidea</taxon>
        <taxon>Pyroglyphidae</taxon>
        <taxon>Dermatophagoidinae</taxon>
        <taxon>Dermatophagoides</taxon>
    </lineage>
</organism>
<accession>A0ABQ8J7D5</accession>
<keyword evidence="2" id="KW-1185">Reference proteome</keyword>
<sequence>MNYIVSMSFLANVWNYHSLILLSFLKSESSSIYSLLPKFDNSLILIDDSGRIICPSLLQLSLAINGSESELEVTNDYLMR</sequence>
<proteinExistence type="predicted"/>
<reference evidence="1 2" key="1">
    <citation type="journal article" date="2018" name="J. Allergy Clin. Immunol.">
        <title>High-quality assembly of Dermatophagoides pteronyssinus genome and transcriptome reveals a wide range of novel allergens.</title>
        <authorList>
            <person name="Liu X.Y."/>
            <person name="Yang K.Y."/>
            <person name="Wang M.Q."/>
            <person name="Kwok J.S."/>
            <person name="Zeng X."/>
            <person name="Yang Z."/>
            <person name="Xiao X.J."/>
            <person name="Lau C.P."/>
            <person name="Li Y."/>
            <person name="Huang Z.M."/>
            <person name="Ba J.G."/>
            <person name="Yim A.K."/>
            <person name="Ouyang C.Y."/>
            <person name="Ngai S.M."/>
            <person name="Chan T.F."/>
            <person name="Leung E.L."/>
            <person name="Liu L."/>
            <person name="Liu Z.G."/>
            <person name="Tsui S.K."/>
        </authorList>
    </citation>
    <scope>NUCLEOTIDE SEQUENCE [LARGE SCALE GENOMIC DNA]</scope>
    <source>
        <strain evidence="1">Derp</strain>
    </source>
</reference>
<reference evidence="1 2" key="2">
    <citation type="journal article" date="2022" name="Mol. Biol. Evol.">
        <title>Comparative Genomics Reveals Insights into the Divergent Evolution of Astigmatic Mites and Household Pest Adaptations.</title>
        <authorList>
            <person name="Xiong Q."/>
            <person name="Wan A.T."/>
            <person name="Liu X."/>
            <person name="Fung C.S."/>
            <person name="Xiao X."/>
            <person name="Malainual N."/>
            <person name="Hou J."/>
            <person name="Wang L."/>
            <person name="Wang M."/>
            <person name="Yang K.Y."/>
            <person name="Cui Y."/>
            <person name="Leung E.L."/>
            <person name="Nong W."/>
            <person name="Shin S.K."/>
            <person name="Au S.W."/>
            <person name="Jeong K.Y."/>
            <person name="Chew F.T."/>
            <person name="Hui J.H."/>
            <person name="Leung T.F."/>
            <person name="Tungtrongchitr A."/>
            <person name="Zhong N."/>
            <person name="Liu Z."/>
            <person name="Tsui S.K."/>
        </authorList>
    </citation>
    <scope>NUCLEOTIDE SEQUENCE [LARGE SCALE GENOMIC DNA]</scope>
    <source>
        <strain evidence="1">Derp</strain>
    </source>
</reference>
<protein>
    <submittedName>
        <fullName evidence="1">Uncharacterized protein</fullName>
    </submittedName>
</protein>
<dbReference type="EMBL" id="NJHN03000064">
    <property type="protein sequence ID" value="KAH9418305.1"/>
    <property type="molecule type" value="Genomic_DNA"/>
</dbReference>